<organism evidence="5 6">
    <name type="scientific">Sphingomonas tabacisoli</name>
    <dbReference type="NCBI Taxonomy" id="2249466"/>
    <lineage>
        <taxon>Bacteria</taxon>
        <taxon>Pseudomonadati</taxon>
        <taxon>Pseudomonadota</taxon>
        <taxon>Alphaproteobacteria</taxon>
        <taxon>Sphingomonadales</taxon>
        <taxon>Sphingomonadaceae</taxon>
        <taxon>Sphingomonas</taxon>
    </lineage>
</organism>
<comment type="similarity">
    <text evidence="1">Belongs to the carbohydrate kinase PfkB family.</text>
</comment>
<dbReference type="RefSeq" id="WP_380891286.1">
    <property type="nucleotide sequence ID" value="NZ_JBHUDY010000002.1"/>
</dbReference>
<accession>A0ABW4I5F5</accession>
<name>A0ABW4I5F5_9SPHN</name>
<evidence type="ECO:0000259" key="4">
    <source>
        <dbReference type="Pfam" id="PF00294"/>
    </source>
</evidence>
<comment type="caution">
    <text evidence="5">The sequence shown here is derived from an EMBL/GenBank/DDBJ whole genome shotgun (WGS) entry which is preliminary data.</text>
</comment>
<keyword evidence="3 5" id="KW-0418">Kinase</keyword>
<feature type="domain" description="Carbohydrate kinase PfkB" evidence="4">
    <location>
        <begin position="24"/>
        <end position="294"/>
    </location>
</feature>
<dbReference type="CDD" id="cd01166">
    <property type="entry name" value="KdgK"/>
    <property type="match status" value="1"/>
</dbReference>
<evidence type="ECO:0000313" key="6">
    <source>
        <dbReference type="Proteomes" id="UP001597115"/>
    </source>
</evidence>
<sequence length="303" mass="32040">MVKPPRIVAIGEGMTELADRGDGGWSVHHGGDVLNTAIHLARSGCDIAFASALGRDPFSQRLRAAWEGEGLDCSLLLDHPTRGAGLYAISVDPDGERSFTYWRDQSAARDIFGLPDVSRVREHALSADLLYFSLISLAILPPSGQDSLIALAGTVRKRGGRVAFDGNFRPALWESLDAAVAARDAAIRVADIGLPTWEDERQMSGVDTPEAVAAHWAGLGCDEVVVKLGAQGCRLPDGATVSPPKVLQPRDTSGAGDAFNAGYLASRLAGGTVREAARRGHELAGWTVMRPGAVPARDALAPY</sequence>
<dbReference type="Gene3D" id="3.40.1190.20">
    <property type="match status" value="1"/>
</dbReference>
<dbReference type="SUPFAM" id="SSF53613">
    <property type="entry name" value="Ribokinase-like"/>
    <property type="match status" value="1"/>
</dbReference>
<dbReference type="Proteomes" id="UP001597115">
    <property type="component" value="Unassembled WGS sequence"/>
</dbReference>
<dbReference type="PANTHER" id="PTHR43085:SF15">
    <property type="entry name" value="2-DEHYDRO-3-DEOXYGLUCONOKINASE"/>
    <property type="match status" value="1"/>
</dbReference>
<dbReference type="InterPro" id="IPR050306">
    <property type="entry name" value="PfkB_Carbo_kinase"/>
</dbReference>
<dbReference type="InterPro" id="IPR002173">
    <property type="entry name" value="Carboh/pur_kinase_PfkB_CS"/>
</dbReference>
<dbReference type="PROSITE" id="PS00584">
    <property type="entry name" value="PFKB_KINASES_2"/>
    <property type="match status" value="1"/>
</dbReference>
<reference evidence="6" key="1">
    <citation type="journal article" date="2019" name="Int. J. Syst. Evol. Microbiol.">
        <title>The Global Catalogue of Microorganisms (GCM) 10K type strain sequencing project: providing services to taxonomists for standard genome sequencing and annotation.</title>
        <authorList>
            <consortium name="The Broad Institute Genomics Platform"/>
            <consortium name="The Broad Institute Genome Sequencing Center for Infectious Disease"/>
            <person name="Wu L."/>
            <person name="Ma J."/>
        </authorList>
    </citation>
    <scope>NUCLEOTIDE SEQUENCE [LARGE SCALE GENOMIC DNA]</scope>
    <source>
        <strain evidence="6">CGMCC 1.16275</strain>
    </source>
</reference>
<evidence type="ECO:0000256" key="3">
    <source>
        <dbReference type="ARBA" id="ARBA00022777"/>
    </source>
</evidence>
<keyword evidence="2" id="KW-0808">Transferase</keyword>
<dbReference type="GO" id="GO:0016301">
    <property type="term" value="F:kinase activity"/>
    <property type="evidence" value="ECO:0007669"/>
    <property type="project" value="UniProtKB-KW"/>
</dbReference>
<evidence type="ECO:0000313" key="5">
    <source>
        <dbReference type="EMBL" id="MFD1613208.1"/>
    </source>
</evidence>
<dbReference type="InterPro" id="IPR011611">
    <property type="entry name" value="PfkB_dom"/>
</dbReference>
<gene>
    <name evidence="5" type="ORF">ACFSCW_15490</name>
</gene>
<protein>
    <submittedName>
        <fullName evidence="5">Sugar kinase</fullName>
    </submittedName>
</protein>
<proteinExistence type="inferred from homology"/>
<dbReference type="InterPro" id="IPR029056">
    <property type="entry name" value="Ribokinase-like"/>
</dbReference>
<dbReference type="EMBL" id="JBHUDY010000002">
    <property type="protein sequence ID" value="MFD1613208.1"/>
    <property type="molecule type" value="Genomic_DNA"/>
</dbReference>
<dbReference type="PANTHER" id="PTHR43085">
    <property type="entry name" value="HEXOKINASE FAMILY MEMBER"/>
    <property type="match status" value="1"/>
</dbReference>
<evidence type="ECO:0000256" key="2">
    <source>
        <dbReference type="ARBA" id="ARBA00022679"/>
    </source>
</evidence>
<evidence type="ECO:0000256" key="1">
    <source>
        <dbReference type="ARBA" id="ARBA00010688"/>
    </source>
</evidence>
<dbReference type="Pfam" id="PF00294">
    <property type="entry name" value="PfkB"/>
    <property type="match status" value="1"/>
</dbReference>
<keyword evidence="6" id="KW-1185">Reference proteome</keyword>